<dbReference type="InterPro" id="IPR001173">
    <property type="entry name" value="Glyco_trans_2-like"/>
</dbReference>
<organism evidence="2 3">
    <name type="scientific">Vibrio astriarenae</name>
    <dbReference type="NCBI Taxonomy" id="1481923"/>
    <lineage>
        <taxon>Bacteria</taxon>
        <taxon>Pseudomonadati</taxon>
        <taxon>Pseudomonadota</taxon>
        <taxon>Gammaproteobacteria</taxon>
        <taxon>Vibrionales</taxon>
        <taxon>Vibrionaceae</taxon>
        <taxon>Vibrio</taxon>
    </lineage>
</organism>
<dbReference type="Proteomes" id="UP000464262">
    <property type="component" value="Chromosome 1"/>
</dbReference>
<evidence type="ECO:0000313" key="3">
    <source>
        <dbReference type="Proteomes" id="UP000464262"/>
    </source>
</evidence>
<dbReference type="EMBL" id="CP047475">
    <property type="protein sequence ID" value="QIA64444.1"/>
    <property type="molecule type" value="Genomic_DNA"/>
</dbReference>
<feature type="domain" description="Glycosyltransferase 2-like" evidence="1">
    <location>
        <begin position="321"/>
        <end position="441"/>
    </location>
</feature>
<accession>A0A7Z2YET1</accession>
<dbReference type="Gene3D" id="3.90.550.10">
    <property type="entry name" value="Spore Coat Polysaccharide Biosynthesis Protein SpsA, Chain A"/>
    <property type="match status" value="2"/>
</dbReference>
<keyword evidence="3" id="KW-1185">Reference proteome</keyword>
<dbReference type="Pfam" id="PF00535">
    <property type="entry name" value="Glycos_transf_2"/>
    <property type="match status" value="2"/>
</dbReference>
<dbReference type="CDD" id="cd04186">
    <property type="entry name" value="GT_2_like_c"/>
    <property type="match status" value="1"/>
</dbReference>
<dbReference type="GO" id="GO:0016757">
    <property type="term" value="F:glycosyltransferase activity"/>
    <property type="evidence" value="ECO:0007669"/>
    <property type="project" value="UniProtKB-KW"/>
</dbReference>
<dbReference type="SUPFAM" id="SSF53448">
    <property type="entry name" value="Nucleotide-diphospho-sugar transferases"/>
    <property type="match status" value="2"/>
</dbReference>
<name>A0A7Z2YET1_9VIBR</name>
<reference evidence="2 3" key="1">
    <citation type="submission" date="2020-01" db="EMBL/GenBank/DDBJ databases">
        <title>Whole genome and functional gene identification of agarase of Vibrio HN897.</title>
        <authorList>
            <person name="Liu Y."/>
            <person name="Zhao Z."/>
        </authorList>
    </citation>
    <scope>NUCLEOTIDE SEQUENCE [LARGE SCALE GENOMIC DNA]</scope>
    <source>
        <strain evidence="2 3">HN897</strain>
    </source>
</reference>
<sequence length="594" mass="67964">MNKLVQRLPSHWKKNLKKNRVILGAYQRLLNFTRKDYRYWIKHAEPQLWSAQSENEDILFSIVVPVYNPPLKFLKACVESVFAQTYSNWQLVLVNDASTCPKVNEYLARLSEEHSDDKLQVIFCTRNQHISVASNKGIEQCRGEFVLFLDHDDLFAPQALNEFATSLADNPHQELIYSDEDLMTEKGIRVTPHYKSQWNPYLLQAHNYVTHLCAYRYERLVKLGGLRAGYEGAQDYDLALRASREISADKIGHIPKVLYHWRMHSGSTASQASVKPYSHKAGKQALTEHIEALGISATVEDGDLDNFYKVTYQRDVWPKATIIIPTRDNKALLKACVMSVLEKTDYPDFEILVMDNQSQEPDALEYLTALNHHEKVRVIEHNKPFNYSEINNEAVEIADGEVVVLLNNDTEVVTPDWLTEMVGLAMQPDVGCVGAKLLYADNTIQHAGVILGLGGYAAHSHRCTPHNASGYFNRTNLNQVLSAVTGACLAIRKQTYLKVNGLDEDFQVAYNDVDFCLKVQQAGFYNVYCPHAVLYHYESKTRGDDHLDEEKTARFDKEKQRLLEKWQPLIENDPYYNPNLTRAREDFSINTEKV</sequence>
<dbReference type="PANTHER" id="PTHR43179:SF7">
    <property type="entry name" value="RHAMNOSYLTRANSFERASE WBBL"/>
    <property type="match status" value="1"/>
</dbReference>
<dbReference type="RefSeq" id="WP_164649349.1">
    <property type="nucleotide sequence ID" value="NZ_CP047475.1"/>
</dbReference>
<evidence type="ECO:0000313" key="2">
    <source>
        <dbReference type="EMBL" id="QIA64444.1"/>
    </source>
</evidence>
<gene>
    <name evidence="2" type="ORF">GT360_13510</name>
</gene>
<dbReference type="InterPro" id="IPR029044">
    <property type="entry name" value="Nucleotide-diphossugar_trans"/>
</dbReference>
<dbReference type="AlphaFoldDB" id="A0A7Z2YET1"/>
<feature type="domain" description="Glycosyltransferase 2-like" evidence="1">
    <location>
        <begin position="61"/>
        <end position="172"/>
    </location>
</feature>
<keyword evidence="2" id="KW-0808">Transferase</keyword>
<evidence type="ECO:0000259" key="1">
    <source>
        <dbReference type="Pfam" id="PF00535"/>
    </source>
</evidence>
<dbReference type="KEGG" id="vas:GT360_13510"/>
<dbReference type="CDD" id="cd04184">
    <property type="entry name" value="GT2_RfbC_Mx_like"/>
    <property type="match status" value="1"/>
</dbReference>
<protein>
    <submittedName>
        <fullName evidence="2">Glycosyltransferase</fullName>
    </submittedName>
</protein>
<dbReference type="PANTHER" id="PTHR43179">
    <property type="entry name" value="RHAMNOSYLTRANSFERASE WBBL"/>
    <property type="match status" value="1"/>
</dbReference>
<proteinExistence type="predicted"/>